<evidence type="ECO:0000313" key="1">
    <source>
        <dbReference type="EMBL" id="KZW03007.1"/>
    </source>
</evidence>
<accession>A0A165Q2Y2</accession>
<keyword evidence="2" id="KW-1185">Reference proteome</keyword>
<dbReference type="EMBL" id="KV425885">
    <property type="protein sequence ID" value="KZW03007.1"/>
    <property type="molecule type" value="Genomic_DNA"/>
</dbReference>
<dbReference type="InParanoid" id="A0A165Q2Y2"/>
<protein>
    <submittedName>
        <fullName evidence="1">Uncharacterized protein</fullName>
    </submittedName>
</protein>
<dbReference type="Proteomes" id="UP000077266">
    <property type="component" value="Unassembled WGS sequence"/>
</dbReference>
<organism evidence="1 2">
    <name type="scientific">Exidia glandulosa HHB12029</name>
    <dbReference type="NCBI Taxonomy" id="1314781"/>
    <lineage>
        <taxon>Eukaryota</taxon>
        <taxon>Fungi</taxon>
        <taxon>Dikarya</taxon>
        <taxon>Basidiomycota</taxon>
        <taxon>Agaricomycotina</taxon>
        <taxon>Agaricomycetes</taxon>
        <taxon>Auriculariales</taxon>
        <taxon>Exidiaceae</taxon>
        <taxon>Exidia</taxon>
    </lineage>
</organism>
<sequence length="189" mass="20471">MAATGATAYFLITPNPAGGPLSNDQFVHGTKTFQSAPAACVFAKIGDTTHAASGSVQDTLNAVIDRYRTHNPSFSVRVSPKSNLPLMGGKKFGKYLEEKVFEGFDYVLVGDSRYALYCLSASRDAEVTEWHVLRLLDANVANPKPFLDALLTLQERFGGVGAPIVQADWSDYITAARAVLTQYCVIIPH</sequence>
<dbReference type="AlphaFoldDB" id="A0A165Q2Y2"/>
<proteinExistence type="predicted"/>
<reference evidence="1 2" key="1">
    <citation type="journal article" date="2016" name="Mol. Biol. Evol.">
        <title>Comparative Genomics of Early-Diverging Mushroom-Forming Fungi Provides Insights into the Origins of Lignocellulose Decay Capabilities.</title>
        <authorList>
            <person name="Nagy L.G."/>
            <person name="Riley R."/>
            <person name="Tritt A."/>
            <person name="Adam C."/>
            <person name="Daum C."/>
            <person name="Floudas D."/>
            <person name="Sun H."/>
            <person name="Yadav J.S."/>
            <person name="Pangilinan J."/>
            <person name="Larsson K.H."/>
            <person name="Matsuura K."/>
            <person name="Barry K."/>
            <person name="Labutti K."/>
            <person name="Kuo R."/>
            <person name="Ohm R.A."/>
            <person name="Bhattacharya S.S."/>
            <person name="Shirouzu T."/>
            <person name="Yoshinaga Y."/>
            <person name="Martin F.M."/>
            <person name="Grigoriev I.V."/>
            <person name="Hibbett D.S."/>
        </authorList>
    </citation>
    <scope>NUCLEOTIDE SEQUENCE [LARGE SCALE GENOMIC DNA]</scope>
    <source>
        <strain evidence="1 2">HHB12029</strain>
    </source>
</reference>
<evidence type="ECO:0000313" key="2">
    <source>
        <dbReference type="Proteomes" id="UP000077266"/>
    </source>
</evidence>
<gene>
    <name evidence="1" type="ORF">EXIGLDRAFT_809121</name>
</gene>
<name>A0A165Q2Y2_EXIGL</name>